<feature type="compositionally biased region" description="Acidic residues" evidence="1">
    <location>
        <begin position="539"/>
        <end position="550"/>
    </location>
</feature>
<reference evidence="3" key="2">
    <citation type="submission" date="2015-01" db="EMBL/GenBank/DDBJ databases">
        <title>Evolutionary Origins and Diversification of the Mycorrhizal Mutualists.</title>
        <authorList>
            <consortium name="DOE Joint Genome Institute"/>
            <consortium name="Mycorrhizal Genomics Consortium"/>
            <person name="Kohler A."/>
            <person name="Kuo A."/>
            <person name="Nagy L.G."/>
            <person name="Floudas D."/>
            <person name="Copeland A."/>
            <person name="Barry K.W."/>
            <person name="Cichocki N."/>
            <person name="Veneault-Fourrey C."/>
            <person name="LaButti K."/>
            <person name="Lindquist E.A."/>
            <person name="Lipzen A."/>
            <person name="Lundell T."/>
            <person name="Morin E."/>
            <person name="Murat C."/>
            <person name="Riley R."/>
            <person name="Ohm R."/>
            <person name="Sun H."/>
            <person name="Tunlid A."/>
            <person name="Henrissat B."/>
            <person name="Grigoriev I.V."/>
            <person name="Hibbett D.S."/>
            <person name="Martin F."/>
        </authorList>
    </citation>
    <scope>NUCLEOTIDE SEQUENCE [LARGE SCALE GENOMIC DNA]</scope>
    <source>
        <strain evidence="3">Zn</strain>
    </source>
</reference>
<evidence type="ECO:0000313" key="3">
    <source>
        <dbReference type="Proteomes" id="UP000054321"/>
    </source>
</evidence>
<dbReference type="AlphaFoldDB" id="A0A0C3DCI1"/>
<evidence type="ECO:0000256" key="1">
    <source>
        <dbReference type="SAM" id="MobiDB-lite"/>
    </source>
</evidence>
<dbReference type="HOGENOM" id="CLU_014925_0_0_1"/>
<dbReference type="OrthoDB" id="4828117at2759"/>
<protein>
    <submittedName>
        <fullName evidence="2">Uncharacterized protein</fullName>
    </submittedName>
</protein>
<proteinExistence type="predicted"/>
<organism evidence="2 3">
    <name type="scientific">Oidiodendron maius (strain Zn)</name>
    <dbReference type="NCBI Taxonomy" id="913774"/>
    <lineage>
        <taxon>Eukaryota</taxon>
        <taxon>Fungi</taxon>
        <taxon>Dikarya</taxon>
        <taxon>Ascomycota</taxon>
        <taxon>Pezizomycotina</taxon>
        <taxon>Leotiomycetes</taxon>
        <taxon>Leotiomycetes incertae sedis</taxon>
        <taxon>Myxotrichaceae</taxon>
        <taxon>Oidiodendron</taxon>
    </lineage>
</organism>
<gene>
    <name evidence="2" type="ORF">OIDMADRAFT_55547</name>
</gene>
<dbReference type="STRING" id="913774.A0A0C3DCI1"/>
<feature type="region of interest" description="Disordered" evidence="1">
    <location>
        <begin position="523"/>
        <end position="583"/>
    </location>
</feature>
<keyword evidence="3" id="KW-1185">Reference proteome</keyword>
<feature type="region of interest" description="Disordered" evidence="1">
    <location>
        <begin position="261"/>
        <end position="282"/>
    </location>
</feature>
<dbReference type="Proteomes" id="UP000054321">
    <property type="component" value="Unassembled WGS sequence"/>
</dbReference>
<dbReference type="InParanoid" id="A0A0C3DCI1"/>
<sequence length="634" mass="69098">MPNWKTYESSVRLLSAIIAAHPDLKLNYDEVGKKYGGGTKYKAIWGRMAQIKENARLINEAIAHGIDPISVELADAPSRNSKEGQGSYVAVLIQSLLAQHDYSASPQFDPFTIDFDVYFKSETAKLFGGGVKYFAVWSVMAQINGHASALREAYDGGIDPFTVELNNETAARGKKKTQVLSQKMGSDCSASALENRFRRIKQDSKRINDAISRGVDPLTLGIGSCEETAHFYGEGLHPKALETHMYRHVKPVVAQLRSEVAPPGDRRIQGGGSNNALHRHLGSDTTPGALRVYFTRHITPKVQLIRDSVNNGVDPKDLNLESVSKLSEVQQFFGSDATASGIKFQFATRIKEHVKLLKQARSEGKDCKDVALSSGGNDKAVARTMGSDVTSKAIQHQIARLKVFSKAQLEALESGTDPKDVTPSAGKDNQDISKYFGKDSTPGGIGFQFRQIKLYAKSQKQCANSGGDPQTLGIGAGKGEEANGKAVANNFGQGITGKAVSERMLRMKKEDAWNLNINREIASTPRGKKATPKKKVEDDAQFVDDDEEDLTTPSKKKGPLNKVNNGRITKKKGGAGASAGSSFNDNIIKDEYAAGFNTPENAYGYNPANYDIQEFAREQVEENAVYYDNDDTEA</sequence>
<reference evidence="2 3" key="1">
    <citation type="submission" date="2014-04" db="EMBL/GenBank/DDBJ databases">
        <authorList>
            <consortium name="DOE Joint Genome Institute"/>
            <person name="Kuo A."/>
            <person name="Martino E."/>
            <person name="Perotto S."/>
            <person name="Kohler A."/>
            <person name="Nagy L.G."/>
            <person name="Floudas D."/>
            <person name="Copeland A."/>
            <person name="Barry K.W."/>
            <person name="Cichocki N."/>
            <person name="Veneault-Fourrey C."/>
            <person name="LaButti K."/>
            <person name="Lindquist E.A."/>
            <person name="Lipzen A."/>
            <person name="Lundell T."/>
            <person name="Morin E."/>
            <person name="Murat C."/>
            <person name="Sun H."/>
            <person name="Tunlid A."/>
            <person name="Henrissat B."/>
            <person name="Grigoriev I.V."/>
            <person name="Hibbett D.S."/>
            <person name="Martin F."/>
            <person name="Nordberg H.P."/>
            <person name="Cantor M.N."/>
            <person name="Hua S.X."/>
        </authorList>
    </citation>
    <scope>NUCLEOTIDE SEQUENCE [LARGE SCALE GENOMIC DNA]</scope>
    <source>
        <strain evidence="2 3">Zn</strain>
    </source>
</reference>
<accession>A0A0C3DCI1</accession>
<evidence type="ECO:0000313" key="2">
    <source>
        <dbReference type="EMBL" id="KIM99632.1"/>
    </source>
</evidence>
<feature type="region of interest" description="Disordered" evidence="1">
    <location>
        <begin position="414"/>
        <end position="437"/>
    </location>
</feature>
<dbReference type="EMBL" id="KN832878">
    <property type="protein sequence ID" value="KIM99632.1"/>
    <property type="molecule type" value="Genomic_DNA"/>
</dbReference>
<name>A0A0C3DCI1_OIDMZ</name>